<protein>
    <submittedName>
        <fullName evidence="2">Uncharacterized protein</fullName>
    </submittedName>
</protein>
<organism evidence="2 3">
    <name type="scientific">Tulasnella calospora MUT 4182</name>
    <dbReference type="NCBI Taxonomy" id="1051891"/>
    <lineage>
        <taxon>Eukaryota</taxon>
        <taxon>Fungi</taxon>
        <taxon>Dikarya</taxon>
        <taxon>Basidiomycota</taxon>
        <taxon>Agaricomycotina</taxon>
        <taxon>Agaricomycetes</taxon>
        <taxon>Cantharellales</taxon>
        <taxon>Tulasnellaceae</taxon>
        <taxon>Tulasnella</taxon>
    </lineage>
</organism>
<accession>A0A0C3QS85</accession>
<proteinExistence type="predicted"/>
<feature type="region of interest" description="Disordered" evidence="1">
    <location>
        <begin position="27"/>
        <end position="68"/>
    </location>
</feature>
<evidence type="ECO:0000313" key="3">
    <source>
        <dbReference type="Proteomes" id="UP000054248"/>
    </source>
</evidence>
<keyword evidence="3" id="KW-1185">Reference proteome</keyword>
<sequence length="104" mass="10836">MTESPQAPQAPSKSKAFLDYFRSRDAVSATDDANGTPEPASDSAAEPATVDLTEKPTAPAANDQNKSGLSLAQIEHQWDGAVAGAKAKANILNKLKRLGSKDGK</sequence>
<dbReference type="HOGENOM" id="CLU_2256601_0_0_1"/>
<evidence type="ECO:0000313" key="2">
    <source>
        <dbReference type="EMBL" id="KIO31761.1"/>
    </source>
</evidence>
<feature type="compositionally biased region" description="Low complexity" evidence="1">
    <location>
        <begin position="37"/>
        <end position="48"/>
    </location>
</feature>
<gene>
    <name evidence="2" type="ORF">M407DRAFT_19270</name>
</gene>
<dbReference type="Proteomes" id="UP000054248">
    <property type="component" value="Unassembled WGS sequence"/>
</dbReference>
<reference evidence="2 3" key="1">
    <citation type="submission" date="2014-04" db="EMBL/GenBank/DDBJ databases">
        <authorList>
            <consortium name="DOE Joint Genome Institute"/>
            <person name="Kuo A."/>
            <person name="Girlanda M."/>
            <person name="Perotto S."/>
            <person name="Kohler A."/>
            <person name="Nagy L.G."/>
            <person name="Floudas D."/>
            <person name="Copeland A."/>
            <person name="Barry K.W."/>
            <person name="Cichocki N."/>
            <person name="Veneault-Fourrey C."/>
            <person name="LaButti K."/>
            <person name="Lindquist E.A."/>
            <person name="Lipzen A."/>
            <person name="Lundell T."/>
            <person name="Morin E."/>
            <person name="Murat C."/>
            <person name="Sun H."/>
            <person name="Tunlid A."/>
            <person name="Henrissat B."/>
            <person name="Grigoriev I.V."/>
            <person name="Hibbett D.S."/>
            <person name="Martin F."/>
            <person name="Nordberg H.P."/>
            <person name="Cantor M.N."/>
            <person name="Hua S.X."/>
        </authorList>
    </citation>
    <scope>NUCLEOTIDE SEQUENCE [LARGE SCALE GENOMIC DNA]</scope>
    <source>
        <strain evidence="2 3">MUT 4182</strain>
    </source>
</reference>
<name>A0A0C3QS85_9AGAM</name>
<evidence type="ECO:0000256" key="1">
    <source>
        <dbReference type="SAM" id="MobiDB-lite"/>
    </source>
</evidence>
<dbReference type="EMBL" id="KN822960">
    <property type="protein sequence ID" value="KIO31761.1"/>
    <property type="molecule type" value="Genomic_DNA"/>
</dbReference>
<dbReference type="AlphaFoldDB" id="A0A0C3QS85"/>
<feature type="non-terminal residue" evidence="2">
    <location>
        <position position="104"/>
    </location>
</feature>
<reference evidence="3" key="2">
    <citation type="submission" date="2015-01" db="EMBL/GenBank/DDBJ databases">
        <title>Evolutionary Origins and Diversification of the Mycorrhizal Mutualists.</title>
        <authorList>
            <consortium name="DOE Joint Genome Institute"/>
            <consortium name="Mycorrhizal Genomics Consortium"/>
            <person name="Kohler A."/>
            <person name="Kuo A."/>
            <person name="Nagy L.G."/>
            <person name="Floudas D."/>
            <person name="Copeland A."/>
            <person name="Barry K.W."/>
            <person name="Cichocki N."/>
            <person name="Veneault-Fourrey C."/>
            <person name="LaButti K."/>
            <person name="Lindquist E.A."/>
            <person name="Lipzen A."/>
            <person name="Lundell T."/>
            <person name="Morin E."/>
            <person name="Murat C."/>
            <person name="Riley R."/>
            <person name="Ohm R."/>
            <person name="Sun H."/>
            <person name="Tunlid A."/>
            <person name="Henrissat B."/>
            <person name="Grigoriev I.V."/>
            <person name="Hibbett D.S."/>
            <person name="Martin F."/>
        </authorList>
    </citation>
    <scope>NUCLEOTIDE SEQUENCE [LARGE SCALE GENOMIC DNA]</scope>
    <source>
        <strain evidence="3">MUT 4182</strain>
    </source>
</reference>
<dbReference type="OrthoDB" id="3298553at2759"/>